<reference evidence="1 2" key="1">
    <citation type="submission" date="2023-04" db="EMBL/GenBank/DDBJ databases">
        <title>Forest soil microbial communities from Buena Vista Peninsula, Colon Province, Panama.</title>
        <authorList>
            <person name="Bouskill N."/>
        </authorList>
    </citation>
    <scope>NUCLEOTIDE SEQUENCE [LARGE SCALE GENOMIC DNA]</scope>
    <source>
        <strain evidence="1 2">GGS1</strain>
    </source>
</reference>
<evidence type="ECO:0000313" key="2">
    <source>
        <dbReference type="Proteomes" id="UP001160499"/>
    </source>
</evidence>
<evidence type="ECO:0000313" key="1">
    <source>
        <dbReference type="EMBL" id="MDH6222421.1"/>
    </source>
</evidence>
<sequence>MWTPSPTNRPWPPSGPGRPLAGAWFFVPLDEAILGPGYLKVSYAKSLVRKASSIGTDDILPAAQEEAIFQHYGMTYESGAGGERQFACR</sequence>
<dbReference type="EMBL" id="JARXVH010000033">
    <property type="protein sequence ID" value="MDH6222421.1"/>
    <property type="molecule type" value="Genomic_DNA"/>
</dbReference>
<dbReference type="Proteomes" id="UP001160499">
    <property type="component" value="Unassembled WGS sequence"/>
</dbReference>
<gene>
    <name evidence="1" type="ORF">M2283_009772</name>
</gene>
<protein>
    <submittedName>
        <fullName evidence="1">Uncharacterized protein</fullName>
    </submittedName>
</protein>
<comment type="caution">
    <text evidence="1">The sequence shown here is derived from an EMBL/GenBank/DDBJ whole genome shotgun (WGS) entry which is preliminary data.</text>
</comment>
<accession>A0ABT6M1J3</accession>
<proteinExistence type="predicted"/>
<organism evidence="1 2">
    <name type="scientific">Streptomyces pseudovenezuelae</name>
    <dbReference type="NCBI Taxonomy" id="67350"/>
    <lineage>
        <taxon>Bacteria</taxon>
        <taxon>Bacillati</taxon>
        <taxon>Actinomycetota</taxon>
        <taxon>Actinomycetes</taxon>
        <taxon>Kitasatosporales</taxon>
        <taxon>Streptomycetaceae</taxon>
        <taxon>Streptomyces</taxon>
        <taxon>Streptomyces aurantiacus group</taxon>
    </lineage>
</organism>
<name>A0ABT6M1J3_9ACTN</name>
<keyword evidence="2" id="KW-1185">Reference proteome</keyword>